<dbReference type="EMBL" id="UOFC01000084">
    <property type="protein sequence ID" value="VAW45963.1"/>
    <property type="molecule type" value="Genomic_DNA"/>
</dbReference>
<organism evidence="1">
    <name type="scientific">hydrothermal vent metagenome</name>
    <dbReference type="NCBI Taxonomy" id="652676"/>
    <lineage>
        <taxon>unclassified sequences</taxon>
        <taxon>metagenomes</taxon>
        <taxon>ecological metagenomes</taxon>
    </lineage>
</organism>
<protein>
    <submittedName>
        <fullName evidence="1">Uncharacterized protein</fullName>
    </submittedName>
</protein>
<proteinExistence type="predicted"/>
<evidence type="ECO:0000313" key="1">
    <source>
        <dbReference type="EMBL" id="VAW45963.1"/>
    </source>
</evidence>
<dbReference type="AlphaFoldDB" id="A0A3B0W0N0"/>
<reference evidence="1" key="1">
    <citation type="submission" date="2018-06" db="EMBL/GenBank/DDBJ databases">
        <authorList>
            <person name="Zhirakovskaya E."/>
        </authorList>
    </citation>
    <scope>NUCLEOTIDE SEQUENCE</scope>
</reference>
<name>A0A3B0W0N0_9ZZZZ</name>
<gene>
    <name evidence="1" type="ORF">MNBD_GAMMA03-1850</name>
</gene>
<sequence>MSLLNRYKFLMVGCSIFFLSLLSFAESEPKQASMIANKLAHQVSGFVEAKAKADYEQKLKSVQGLLFAHKRITDLNLDSVKESMLQKKVQPLIKKSKKLAEEHRFKEAKTELDQAYFTIATSIKSQRTGQTLVRSLDFATEKEAYEYELGRYENYKMLVNMMIDERHAFERDDRTKPFFDEEDRYHVQAVELAQKGQYGEAAKLIEQASKSLVNLLRDSGVYIPGA</sequence>
<accession>A0A3B0W0N0</accession>